<dbReference type="InterPro" id="IPR029063">
    <property type="entry name" value="SAM-dependent_MTases_sf"/>
</dbReference>
<dbReference type="OrthoDB" id="3340390at2759"/>
<dbReference type="Pfam" id="PF00891">
    <property type="entry name" value="Methyltransf_2"/>
    <property type="match status" value="1"/>
</dbReference>
<dbReference type="InterPro" id="IPR036390">
    <property type="entry name" value="WH_DNA-bd_sf"/>
</dbReference>
<dbReference type="InterPro" id="IPR001077">
    <property type="entry name" value="COMT_C"/>
</dbReference>
<evidence type="ECO:0000256" key="3">
    <source>
        <dbReference type="ARBA" id="ARBA00022691"/>
    </source>
</evidence>
<feature type="active site" description="Proton acceptor" evidence="4">
    <location>
        <position position="300"/>
    </location>
</feature>
<dbReference type="Gene3D" id="1.10.10.10">
    <property type="entry name" value="Winged helix-like DNA-binding domain superfamily/Winged helix DNA-binding domain"/>
    <property type="match status" value="1"/>
</dbReference>
<dbReference type="EMBL" id="JAGPYM010000032">
    <property type="protein sequence ID" value="KAH6876795.1"/>
    <property type="molecule type" value="Genomic_DNA"/>
</dbReference>
<dbReference type="GO" id="GO:0008171">
    <property type="term" value="F:O-methyltransferase activity"/>
    <property type="evidence" value="ECO:0007669"/>
    <property type="project" value="InterPro"/>
</dbReference>
<evidence type="ECO:0000313" key="6">
    <source>
        <dbReference type="EMBL" id="KAH6876795.1"/>
    </source>
</evidence>
<dbReference type="SUPFAM" id="SSF53335">
    <property type="entry name" value="S-adenosyl-L-methionine-dependent methyltransferases"/>
    <property type="match status" value="1"/>
</dbReference>
<dbReference type="SUPFAM" id="SSF46785">
    <property type="entry name" value="Winged helix' DNA-binding domain"/>
    <property type="match status" value="1"/>
</dbReference>
<organism evidence="6 7">
    <name type="scientific">Thelonectria olida</name>
    <dbReference type="NCBI Taxonomy" id="1576542"/>
    <lineage>
        <taxon>Eukaryota</taxon>
        <taxon>Fungi</taxon>
        <taxon>Dikarya</taxon>
        <taxon>Ascomycota</taxon>
        <taxon>Pezizomycotina</taxon>
        <taxon>Sordariomycetes</taxon>
        <taxon>Hypocreomycetidae</taxon>
        <taxon>Hypocreales</taxon>
        <taxon>Nectriaceae</taxon>
        <taxon>Thelonectria</taxon>
    </lineage>
</organism>
<keyword evidence="1" id="KW-0489">Methyltransferase</keyword>
<dbReference type="PANTHER" id="PTHR43712:SF1">
    <property type="entry name" value="HYPOTHETICAL O-METHYLTRANSFERASE (EUROFUNG)-RELATED"/>
    <property type="match status" value="1"/>
</dbReference>
<keyword evidence="7" id="KW-1185">Reference proteome</keyword>
<evidence type="ECO:0000256" key="4">
    <source>
        <dbReference type="PIRSR" id="PIRSR005739-1"/>
    </source>
</evidence>
<dbReference type="GO" id="GO:0032259">
    <property type="term" value="P:methylation"/>
    <property type="evidence" value="ECO:0007669"/>
    <property type="project" value="UniProtKB-KW"/>
</dbReference>
<evidence type="ECO:0000313" key="7">
    <source>
        <dbReference type="Proteomes" id="UP000777438"/>
    </source>
</evidence>
<dbReference type="Proteomes" id="UP000777438">
    <property type="component" value="Unassembled WGS sequence"/>
</dbReference>
<dbReference type="Gene3D" id="3.40.50.150">
    <property type="entry name" value="Vaccinia Virus protein VP39"/>
    <property type="match status" value="1"/>
</dbReference>
<comment type="caution">
    <text evidence="6">The sequence shown here is derived from an EMBL/GenBank/DDBJ whole genome shotgun (WGS) entry which is preliminary data.</text>
</comment>
<feature type="domain" description="O-methyltransferase C-terminal" evidence="5">
    <location>
        <begin position="214"/>
        <end position="372"/>
    </location>
</feature>
<keyword evidence="3" id="KW-0949">S-adenosyl-L-methionine</keyword>
<keyword evidence="2" id="KW-0808">Transferase</keyword>
<evidence type="ECO:0000256" key="2">
    <source>
        <dbReference type="ARBA" id="ARBA00022679"/>
    </source>
</evidence>
<gene>
    <name evidence="6" type="ORF">B0T10DRAFT_584725</name>
</gene>
<dbReference type="InterPro" id="IPR016461">
    <property type="entry name" value="COMT-like"/>
</dbReference>
<accession>A0A9P8VWT2</accession>
<dbReference type="PANTHER" id="PTHR43712">
    <property type="entry name" value="PUTATIVE (AFU_ORTHOLOGUE AFUA_4G14580)-RELATED"/>
    <property type="match status" value="1"/>
</dbReference>
<proteinExistence type="predicted"/>
<dbReference type="PROSITE" id="PS51683">
    <property type="entry name" value="SAM_OMT_II"/>
    <property type="match status" value="1"/>
</dbReference>
<dbReference type="InterPro" id="IPR036388">
    <property type="entry name" value="WH-like_DNA-bd_sf"/>
</dbReference>
<evidence type="ECO:0000259" key="5">
    <source>
        <dbReference type="Pfam" id="PF00891"/>
    </source>
</evidence>
<reference evidence="6 7" key="1">
    <citation type="journal article" date="2021" name="Nat. Commun.">
        <title>Genetic determinants of endophytism in the Arabidopsis root mycobiome.</title>
        <authorList>
            <person name="Mesny F."/>
            <person name="Miyauchi S."/>
            <person name="Thiergart T."/>
            <person name="Pickel B."/>
            <person name="Atanasova L."/>
            <person name="Karlsson M."/>
            <person name="Huettel B."/>
            <person name="Barry K.W."/>
            <person name="Haridas S."/>
            <person name="Chen C."/>
            <person name="Bauer D."/>
            <person name="Andreopoulos W."/>
            <person name="Pangilinan J."/>
            <person name="LaButti K."/>
            <person name="Riley R."/>
            <person name="Lipzen A."/>
            <person name="Clum A."/>
            <person name="Drula E."/>
            <person name="Henrissat B."/>
            <person name="Kohler A."/>
            <person name="Grigoriev I.V."/>
            <person name="Martin F.M."/>
            <person name="Hacquard S."/>
        </authorList>
    </citation>
    <scope>NUCLEOTIDE SEQUENCE [LARGE SCALE GENOMIC DNA]</scope>
    <source>
        <strain evidence="6 7">MPI-CAGE-CH-0241</strain>
    </source>
</reference>
<evidence type="ECO:0000256" key="1">
    <source>
        <dbReference type="ARBA" id="ARBA00022603"/>
    </source>
</evidence>
<dbReference type="GO" id="GO:0046983">
    <property type="term" value="F:protein dimerization activity"/>
    <property type="evidence" value="ECO:0007669"/>
    <property type="project" value="InterPro"/>
</dbReference>
<sequence>MSESNSSALLAEINKLPLQDVATNPALRKRAIELSKKFTTSLEEPVNRAIDLAFSPFVVAAARISIDLDLFRLIKDHFGPVSTDTLAKLSGGEELLISRLLRLLAAVGFVHEDAESLWSATALTLAMASDTITAGHRMIWDLIITSAIAAPKFLRETGHVCPSEPTDGFVQYAHQTKHDVFGFLNTRPQLARDFDTFMGNTMGTRAYWYDWFPVQEKLLTDFDSSSALLVDVGGGKGHDIQAFYTKFSSTGRLVLQDLPQVLQNIKAKDLDEPIEKMEYDFFTEQPVKYARAYFLHHILHDWSDKHCLRILKQLHAAMRPGYSKLLIHDLILPDTGASAYQCIYDMTMMTFNSSLERSRSQWVALLSEAGFEIVKFWVHDDDADGIVEAMVKE</sequence>
<protein>
    <submittedName>
        <fullName evidence="6">Sterigmatocystin 8-O-methyltransferase</fullName>
    </submittedName>
</protein>
<dbReference type="PIRSF" id="PIRSF005739">
    <property type="entry name" value="O-mtase"/>
    <property type="match status" value="1"/>
</dbReference>
<dbReference type="AlphaFoldDB" id="A0A9P8VWT2"/>
<name>A0A9P8VWT2_9HYPO</name>